<name>A0A0F9T931_9ZZZZ</name>
<accession>A0A0F9T931</accession>
<reference evidence="1" key="1">
    <citation type="journal article" date="2015" name="Nature">
        <title>Complex archaea that bridge the gap between prokaryotes and eukaryotes.</title>
        <authorList>
            <person name="Spang A."/>
            <person name="Saw J.H."/>
            <person name="Jorgensen S.L."/>
            <person name="Zaremba-Niedzwiedzka K."/>
            <person name="Martijn J."/>
            <person name="Lind A.E."/>
            <person name="van Eijk R."/>
            <person name="Schleper C."/>
            <person name="Guy L."/>
            <person name="Ettema T.J."/>
        </authorList>
    </citation>
    <scope>NUCLEOTIDE SEQUENCE</scope>
</reference>
<dbReference type="AlphaFoldDB" id="A0A0F9T931"/>
<evidence type="ECO:0008006" key="2">
    <source>
        <dbReference type="Google" id="ProtNLM"/>
    </source>
</evidence>
<dbReference type="Gene3D" id="3.30.420.280">
    <property type="match status" value="1"/>
</dbReference>
<dbReference type="InterPro" id="IPR027417">
    <property type="entry name" value="P-loop_NTPase"/>
</dbReference>
<protein>
    <recommendedName>
        <fullName evidence="2">Terminase large subunit gp17-like C-terminal domain-containing protein</fullName>
    </recommendedName>
</protein>
<evidence type="ECO:0000313" key="1">
    <source>
        <dbReference type="EMBL" id="KKN77725.1"/>
    </source>
</evidence>
<sequence>MRCCIANSSTLGDRVLTNAWTQLRYHELQAKMWRSKVRFIIAACGRGSGKTELARRRIVRYLAVRKPWPDPIYFYGLPTYKQAKRVAWEQLLALIPQDWLKGKPNISDMVVKTIFGSKLYVVGMDQPQRIEGVQWDGGVIDESADIKPGTFDRTVLPALAHREGWCLRIGVPKRYGIGALEFKRAFEEPGEKTETFNWPSSDILRPEEIALAMSKLGAADFREQYEASFEDISGAIFYAFSEALNVTEDILYNPSLPILVGSDFNVDPMSWVIGHRVGKDKVHIFDELSIRNTNTRQTLDELYRRYGQHSTGFEFFGDASGAARRSSADMSDYLQIRNDTRFSGARVYYPPANPRIASRFAATNGLLCNAKQERRCFIHPRCTHLIQDLKSRAYKEGTSDPDDYGDVGHMTDALGYPIHKLFPVRLESTGTDQIYSSN</sequence>
<organism evidence="1">
    <name type="scientific">marine sediment metagenome</name>
    <dbReference type="NCBI Taxonomy" id="412755"/>
    <lineage>
        <taxon>unclassified sequences</taxon>
        <taxon>metagenomes</taxon>
        <taxon>ecological metagenomes</taxon>
    </lineage>
</organism>
<dbReference type="EMBL" id="LAZR01000274">
    <property type="protein sequence ID" value="KKN77725.1"/>
    <property type="molecule type" value="Genomic_DNA"/>
</dbReference>
<gene>
    <name evidence="1" type="ORF">LCGC14_0356990</name>
</gene>
<proteinExistence type="predicted"/>
<comment type="caution">
    <text evidence="1">The sequence shown here is derived from an EMBL/GenBank/DDBJ whole genome shotgun (WGS) entry which is preliminary data.</text>
</comment>
<dbReference type="Gene3D" id="3.40.50.300">
    <property type="entry name" value="P-loop containing nucleotide triphosphate hydrolases"/>
    <property type="match status" value="1"/>
</dbReference>